<organism evidence="2 3">
    <name type="scientific">Companilactobacillus pabuli</name>
    <dbReference type="NCBI Taxonomy" id="2714036"/>
    <lineage>
        <taxon>Bacteria</taxon>
        <taxon>Bacillati</taxon>
        <taxon>Bacillota</taxon>
        <taxon>Bacilli</taxon>
        <taxon>Lactobacillales</taxon>
        <taxon>Lactobacillaceae</taxon>
        <taxon>Companilactobacillus</taxon>
    </lineage>
</organism>
<keyword evidence="2" id="KW-0614">Plasmid</keyword>
<name>A0A7L7L0R5_9LACO</name>
<sequence>MVSWMLTDKWLPAVPYMQIACIFLTLYPINIVNLQTILAVGKSSIYLRLNIIKKGIGFITIISSIPFGPYAMASSDILVGVLAILTNVSANKKLFGYSFYELGKDCIPNAIMSLIMFFSVHIVGLLYQGISSTFGILCIQILVGGGVYVILSMLLNSSDFEYLLSILKIRH</sequence>
<feature type="transmembrane region" description="Helical" evidence="1">
    <location>
        <begin position="107"/>
        <end position="127"/>
    </location>
</feature>
<dbReference type="RefSeq" id="WP_182083344.1">
    <property type="nucleotide sequence ID" value="NZ_CP049367.1"/>
</dbReference>
<protein>
    <recommendedName>
        <fullName evidence="4">Polysaccharide biosynthesis protein C-terminal domain-containing protein</fullName>
    </recommendedName>
</protein>
<dbReference type="KEGG" id="cpab:G6534_11970"/>
<keyword evidence="1" id="KW-1133">Transmembrane helix</keyword>
<evidence type="ECO:0000313" key="3">
    <source>
        <dbReference type="Proteomes" id="UP000514410"/>
    </source>
</evidence>
<reference evidence="2 3" key="1">
    <citation type="submission" date="2020-02" db="EMBL/GenBank/DDBJ databases">
        <title>Complete Genome Sequence of Lactobacillus sp. NFFJ11 Isolated from animal feed.</title>
        <authorList>
            <person name="Jung J.Y."/>
        </authorList>
    </citation>
    <scope>NUCLEOTIDE SEQUENCE [LARGE SCALE GENOMIC DNA]</scope>
    <source>
        <strain evidence="2 3">NFFJ11</strain>
        <plasmid evidence="3">plnt-1</plasmid>
    </source>
</reference>
<evidence type="ECO:0000256" key="1">
    <source>
        <dbReference type="SAM" id="Phobius"/>
    </source>
</evidence>
<evidence type="ECO:0000313" key="2">
    <source>
        <dbReference type="EMBL" id="QMT85429.1"/>
    </source>
</evidence>
<accession>A0A7L7L0R5</accession>
<keyword evidence="3" id="KW-1185">Reference proteome</keyword>
<feature type="transmembrane region" description="Helical" evidence="1">
    <location>
        <begin position="16"/>
        <end position="39"/>
    </location>
</feature>
<feature type="transmembrane region" description="Helical" evidence="1">
    <location>
        <begin position="133"/>
        <end position="155"/>
    </location>
</feature>
<keyword evidence="1" id="KW-0812">Transmembrane</keyword>
<dbReference type="Proteomes" id="UP000514410">
    <property type="component" value="Plasmid pLNT-1"/>
</dbReference>
<dbReference type="EMBL" id="CP049367">
    <property type="protein sequence ID" value="QMT85429.1"/>
    <property type="molecule type" value="Genomic_DNA"/>
</dbReference>
<feature type="transmembrane region" description="Helical" evidence="1">
    <location>
        <begin position="77"/>
        <end position="95"/>
    </location>
</feature>
<dbReference type="AlphaFoldDB" id="A0A7L7L0R5"/>
<gene>
    <name evidence="2" type="ORF">G6534_11970</name>
</gene>
<geneLocation type="plasmid" evidence="3">
    <name>plnt-1</name>
</geneLocation>
<proteinExistence type="predicted"/>
<feature type="transmembrane region" description="Helical" evidence="1">
    <location>
        <begin position="51"/>
        <end position="71"/>
    </location>
</feature>
<keyword evidence="1" id="KW-0472">Membrane</keyword>
<evidence type="ECO:0008006" key="4">
    <source>
        <dbReference type="Google" id="ProtNLM"/>
    </source>
</evidence>